<dbReference type="PANTHER" id="PTHR32303:SF10">
    <property type="entry name" value="OUTER MEMBRANE PROTEIN ASSEMBLY FACTOR BAMB"/>
    <property type="match status" value="1"/>
</dbReference>
<dbReference type="SUPFAM" id="SSF50998">
    <property type="entry name" value="Quinoprotein alcohol dehydrogenase-like"/>
    <property type="match status" value="1"/>
</dbReference>
<evidence type="ECO:0000256" key="2">
    <source>
        <dbReference type="ARBA" id="ARBA00008156"/>
    </source>
</evidence>
<dbReference type="OMA" id="PWNSHLR"/>
<dbReference type="AlphaFoldDB" id="A0A2R6RUL2"/>
<evidence type="ECO:0000256" key="5">
    <source>
        <dbReference type="SAM" id="SignalP"/>
    </source>
</evidence>
<dbReference type="GO" id="GO:0016491">
    <property type="term" value="F:oxidoreductase activity"/>
    <property type="evidence" value="ECO:0007669"/>
    <property type="project" value="UniProtKB-KW"/>
</dbReference>
<feature type="domain" description="Pyrrolo-quinoline quinone repeat" evidence="6">
    <location>
        <begin position="439"/>
        <end position="519"/>
    </location>
</feature>
<dbReference type="Gramene" id="PSS33705">
    <property type="protein sequence ID" value="PSS33705"/>
    <property type="gene ID" value="CEY00_Acc04105"/>
</dbReference>
<evidence type="ECO:0000313" key="7">
    <source>
        <dbReference type="EMBL" id="PSS33705.1"/>
    </source>
</evidence>
<keyword evidence="3" id="KW-0560">Oxidoreductase</keyword>
<protein>
    <submittedName>
        <fullName evidence="7">Polyvinylalcohol dehydrogenase</fullName>
    </submittedName>
</protein>
<gene>
    <name evidence="7" type="ORF">CEY00_Acc04105</name>
</gene>
<dbReference type="SMART" id="SM00564">
    <property type="entry name" value="PQQ"/>
    <property type="match status" value="4"/>
</dbReference>
<reference evidence="7 8" key="1">
    <citation type="submission" date="2017-07" db="EMBL/GenBank/DDBJ databases">
        <title>An improved, manually edited Actinidia chinensis var. chinensis (kiwifruit) genome highlights the challenges associated with draft genomes and gene prediction in plants.</title>
        <authorList>
            <person name="Pilkington S."/>
            <person name="Crowhurst R."/>
            <person name="Hilario E."/>
            <person name="Nardozza S."/>
            <person name="Fraser L."/>
            <person name="Peng Y."/>
            <person name="Gunaseelan K."/>
            <person name="Simpson R."/>
            <person name="Tahir J."/>
            <person name="Deroles S."/>
            <person name="Templeton K."/>
            <person name="Luo Z."/>
            <person name="Davy M."/>
            <person name="Cheng C."/>
            <person name="Mcneilage M."/>
            <person name="Scaglione D."/>
            <person name="Liu Y."/>
            <person name="Zhang Q."/>
            <person name="Datson P."/>
            <person name="De Silva N."/>
            <person name="Gardiner S."/>
            <person name="Bassett H."/>
            <person name="Chagne D."/>
            <person name="Mccallum J."/>
            <person name="Dzierzon H."/>
            <person name="Deng C."/>
            <person name="Wang Y.-Y."/>
            <person name="Barron N."/>
            <person name="Manako K."/>
            <person name="Bowen J."/>
            <person name="Foster T."/>
            <person name="Erridge Z."/>
            <person name="Tiffin H."/>
            <person name="Waite C."/>
            <person name="Davies K."/>
            <person name="Grierson E."/>
            <person name="Laing W."/>
            <person name="Kirk R."/>
            <person name="Chen X."/>
            <person name="Wood M."/>
            <person name="Montefiori M."/>
            <person name="Brummell D."/>
            <person name="Schwinn K."/>
            <person name="Catanach A."/>
            <person name="Fullerton C."/>
            <person name="Li D."/>
            <person name="Meiyalaghan S."/>
            <person name="Nieuwenhuizen N."/>
            <person name="Read N."/>
            <person name="Prakash R."/>
            <person name="Hunter D."/>
            <person name="Zhang H."/>
            <person name="Mckenzie M."/>
            <person name="Knabel M."/>
            <person name="Harris A."/>
            <person name="Allan A."/>
            <person name="Chen A."/>
            <person name="Janssen B."/>
            <person name="Plunkett B."/>
            <person name="Dwamena C."/>
            <person name="Voogd C."/>
            <person name="Leif D."/>
            <person name="Lafferty D."/>
            <person name="Souleyre E."/>
            <person name="Varkonyi-Gasic E."/>
            <person name="Gambi F."/>
            <person name="Hanley J."/>
            <person name="Yao J.-L."/>
            <person name="Cheung J."/>
            <person name="David K."/>
            <person name="Warren B."/>
            <person name="Marsh K."/>
            <person name="Snowden K."/>
            <person name="Lin-Wang K."/>
            <person name="Brian L."/>
            <person name="Martinez-Sanchez M."/>
            <person name="Wang M."/>
            <person name="Ileperuma N."/>
            <person name="Macnee N."/>
            <person name="Campin R."/>
            <person name="Mcatee P."/>
            <person name="Drummond R."/>
            <person name="Espley R."/>
            <person name="Ireland H."/>
            <person name="Wu R."/>
            <person name="Atkinson R."/>
            <person name="Karunairetnam S."/>
            <person name="Bulley S."/>
            <person name="Chunkath S."/>
            <person name="Hanley Z."/>
            <person name="Storey R."/>
            <person name="Thrimawithana A."/>
            <person name="Thomson S."/>
            <person name="David C."/>
            <person name="Testolin R."/>
        </authorList>
    </citation>
    <scope>NUCLEOTIDE SEQUENCE [LARGE SCALE GENOMIC DNA]</scope>
    <source>
        <strain evidence="8">cv. Red5</strain>
        <tissue evidence="7">Young leaf</tissue>
    </source>
</reference>
<evidence type="ECO:0000313" key="8">
    <source>
        <dbReference type="Proteomes" id="UP000241394"/>
    </source>
</evidence>
<comment type="similarity">
    <text evidence="2">Belongs to the bacterial PQQ dehydrogenase family.</text>
</comment>
<dbReference type="PANTHER" id="PTHR32303">
    <property type="entry name" value="QUINOPROTEIN ALCOHOL DEHYDROGENASE (CYTOCHROME C)"/>
    <property type="match status" value="1"/>
</dbReference>
<feature type="chain" id="PRO_5015307165" evidence="5">
    <location>
        <begin position="30"/>
        <end position="544"/>
    </location>
</feature>
<dbReference type="InParanoid" id="A0A2R6RUL2"/>
<feature type="domain" description="Pyrrolo-quinoline quinone repeat" evidence="6">
    <location>
        <begin position="74"/>
        <end position="318"/>
    </location>
</feature>
<organism evidence="7 8">
    <name type="scientific">Actinidia chinensis var. chinensis</name>
    <name type="common">Chinese soft-hair kiwi</name>
    <dbReference type="NCBI Taxonomy" id="1590841"/>
    <lineage>
        <taxon>Eukaryota</taxon>
        <taxon>Viridiplantae</taxon>
        <taxon>Streptophyta</taxon>
        <taxon>Embryophyta</taxon>
        <taxon>Tracheophyta</taxon>
        <taxon>Spermatophyta</taxon>
        <taxon>Magnoliopsida</taxon>
        <taxon>eudicotyledons</taxon>
        <taxon>Gunneridae</taxon>
        <taxon>Pentapetalae</taxon>
        <taxon>asterids</taxon>
        <taxon>Ericales</taxon>
        <taxon>Actinidiaceae</taxon>
        <taxon>Actinidia</taxon>
    </lineage>
</organism>
<dbReference type="OrthoDB" id="416253at2759"/>
<proteinExistence type="inferred from homology"/>
<dbReference type="Pfam" id="PF13360">
    <property type="entry name" value="PQQ_2"/>
    <property type="match status" value="2"/>
</dbReference>
<dbReference type="InterPro" id="IPR011047">
    <property type="entry name" value="Quinoprotein_ADH-like_sf"/>
</dbReference>
<dbReference type="STRING" id="1590841.A0A2R6RUL2"/>
<comment type="caution">
    <text evidence="7">The sequence shown here is derived from an EMBL/GenBank/DDBJ whole genome shotgun (WGS) entry which is preliminary data.</text>
</comment>
<evidence type="ECO:0000256" key="1">
    <source>
        <dbReference type="ARBA" id="ARBA00001931"/>
    </source>
</evidence>
<dbReference type="EMBL" id="NKQK01000003">
    <property type="protein sequence ID" value="PSS33705.1"/>
    <property type="molecule type" value="Genomic_DNA"/>
</dbReference>
<keyword evidence="5" id="KW-0732">Signal</keyword>
<evidence type="ECO:0000256" key="4">
    <source>
        <dbReference type="SAM" id="MobiDB-lite"/>
    </source>
</evidence>
<dbReference type="InterPro" id="IPR002372">
    <property type="entry name" value="PQQ_rpt_dom"/>
</dbReference>
<name>A0A2R6RUL2_ACTCC</name>
<evidence type="ECO:0000256" key="3">
    <source>
        <dbReference type="ARBA" id="ARBA00023002"/>
    </source>
</evidence>
<feature type="signal peptide" evidence="5">
    <location>
        <begin position="1"/>
        <end position="29"/>
    </location>
</feature>
<reference evidence="8" key="2">
    <citation type="journal article" date="2018" name="BMC Genomics">
        <title>A manually annotated Actinidia chinensis var. chinensis (kiwifruit) genome highlights the challenges associated with draft genomes and gene prediction in plants.</title>
        <authorList>
            <person name="Pilkington S.M."/>
            <person name="Crowhurst R."/>
            <person name="Hilario E."/>
            <person name="Nardozza S."/>
            <person name="Fraser L."/>
            <person name="Peng Y."/>
            <person name="Gunaseelan K."/>
            <person name="Simpson R."/>
            <person name="Tahir J."/>
            <person name="Deroles S.C."/>
            <person name="Templeton K."/>
            <person name="Luo Z."/>
            <person name="Davy M."/>
            <person name="Cheng C."/>
            <person name="McNeilage M."/>
            <person name="Scaglione D."/>
            <person name="Liu Y."/>
            <person name="Zhang Q."/>
            <person name="Datson P."/>
            <person name="De Silva N."/>
            <person name="Gardiner S.E."/>
            <person name="Bassett H."/>
            <person name="Chagne D."/>
            <person name="McCallum J."/>
            <person name="Dzierzon H."/>
            <person name="Deng C."/>
            <person name="Wang Y.Y."/>
            <person name="Barron L."/>
            <person name="Manako K."/>
            <person name="Bowen J."/>
            <person name="Foster T.M."/>
            <person name="Erridge Z.A."/>
            <person name="Tiffin H."/>
            <person name="Waite C.N."/>
            <person name="Davies K.M."/>
            <person name="Grierson E.P."/>
            <person name="Laing W.A."/>
            <person name="Kirk R."/>
            <person name="Chen X."/>
            <person name="Wood M."/>
            <person name="Montefiori M."/>
            <person name="Brummell D.A."/>
            <person name="Schwinn K.E."/>
            <person name="Catanach A."/>
            <person name="Fullerton C."/>
            <person name="Li D."/>
            <person name="Meiyalaghan S."/>
            <person name="Nieuwenhuizen N."/>
            <person name="Read N."/>
            <person name="Prakash R."/>
            <person name="Hunter D."/>
            <person name="Zhang H."/>
            <person name="McKenzie M."/>
            <person name="Knabel M."/>
            <person name="Harris A."/>
            <person name="Allan A.C."/>
            <person name="Gleave A."/>
            <person name="Chen A."/>
            <person name="Janssen B.J."/>
            <person name="Plunkett B."/>
            <person name="Ampomah-Dwamena C."/>
            <person name="Voogd C."/>
            <person name="Leif D."/>
            <person name="Lafferty D."/>
            <person name="Souleyre E.J.F."/>
            <person name="Varkonyi-Gasic E."/>
            <person name="Gambi F."/>
            <person name="Hanley J."/>
            <person name="Yao J.L."/>
            <person name="Cheung J."/>
            <person name="David K.M."/>
            <person name="Warren B."/>
            <person name="Marsh K."/>
            <person name="Snowden K.C."/>
            <person name="Lin-Wang K."/>
            <person name="Brian L."/>
            <person name="Martinez-Sanchez M."/>
            <person name="Wang M."/>
            <person name="Ileperuma N."/>
            <person name="Macnee N."/>
            <person name="Campin R."/>
            <person name="McAtee P."/>
            <person name="Drummond R.S.M."/>
            <person name="Espley R.V."/>
            <person name="Ireland H.S."/>
            <person name="Wu R."/>
            <person name="Atkinson R.G."/>
            <person name="Karunairetnam S."/>
            <person name="Bulley S."/>
            <person name="Chunkath S."/>
            <person name="Hanley Z."/>
            <person name="Storey R."/>
            <person name="Thrimawithana A.H."/>
            <person name="Thomson S."/>
            <person name="David C."/>
            <person name="Testolin R."/>
            <person name="Huang H."/>
            <person name="Hellens R.P."/>
            <person name="Schaffer R.J."/>
        </authorList>
    </citation>
    <scope>NUCLEOTIDE SEQUENCE [LARGE SCALE GENOMIC DNA]</scope>
    <source>
        <strain evidence="8">cv. Red5</strain>
    </source>
</reference>
<keyword evidence="8" id="KW-1185">Reference proteome</keyword>
<dbReference type="Proteomes" id="UP000241394">
    <property type="component" value="Chromosome LG3"/>
</dbReference>
<dbReference type="InterPro" id="IPR018391">
    <property type="entry name" value="PQQ_b-propeller_rpt"/>
</dbReference>
<comment type="cofactor">
    <cofactor evidence="1">
        <name>pyrroloquinoline quinone</name>
        <dbReference type="ChEBI" id="CHEBI:58442"/>
    </cofactor>
</comment>
<feature type="region of interest" description="Disordered" evidence="4">
    <location>
        <begin position="31"/>
        <end position="50"/>
    </location>
</feature>
<accession>A0A2R6RUL2</accession>
<evidence type="ECO:0000259" key="6">
    <source>
        <dbReference type="Pfam" id="PF13360"/>
    </source>
</evidence>
<dbReference type="Gene3D" id="2.140.10.10">
    <property type="entry name" value="Quinoprotein alcohol dehydrogenase-like superfamily"/>
    <property type="match status" value="1"/>
</dbReference>
<sequence>METLQNHKFFSLLFKCIFLLLASTQTAKSHSHHEKLHAPPQDWPNHGGDLSNRRYASRETKISRSTASNLHLKWEFYAGRDISATPAIFEGKLYFPSWNGYLYSVRASDGMLLWKKNLQKLTGLEPTGLITNVNTTVARATPTVAGDLLIVGIYGPAVVIAVKRSSGKLVWATTLDRHPAGVITMSGTLYNGSFYVGTSSLEEGSNITQCCTFRGSFARLRPQTGDVLWQTFMLPDNRGSRDEYAGAAIWGSSPSIDPRRSLVLIATGNLYSAPLRIRQCQEIENNQTVPQYPDRCVEPENHSNSMLGLDLGTGKIVWFKQLGGYDVWFFACNDPTTPGCPPGPNPDADFGEAPMMLSVVVNGTKRDAAVAVQKSGFAWALDRSNGSSIWSTEAGPGGLAGGGTWGAATDGKRVYTNIANSNALNFTLKPSTAITTGGGWVAMDARNGKVLWSTADPNNATANGPVTVANGVVFAGSTYREGPVYAMSARSGKILWSYKTGATVYGGASVSDGCIYVGSGFKVGFAAGNPTFVDGTSLFAFCVE</sequence>